<dbReference type="EC" id="3.4.19.12" evidence="2"/>
<dbReference type="PROSITE" id="PS52048">
    <property type="entry name" value="UCH_DOMAIN"/>
    <property type="match status" value="1"/>
</dbReference>
<evidence type="ECO:0000313" key="9">
    <source>
        <dbReference type="EMBL" id="KAF2690674.1"/>
    </source>
</evidence>
<gene>
    <name evidence="9" type="ORF">K458DRAFT_454727</name>
</gene>
<dbReference type="GO" id="GO:0006511">
    <property type="term" value="P:ubiquitin-dependent protein catabolic process"/>
    <property type="evidence" value="ECO:0007669"/>
    <property type="project" value="InterPro"/>
</dbReference>
<protein>
    <recommendedName>
        <fullName evidence="2">ubiquitinyl hydrolase 1</fullName>
        <ecNumber evidence="2">3.4.19.12</ecNumber>
    </recommendedName>
</protein>
<dbReference type="AlphaFoldDB" id="A0A6G1JJE2"/>
<dbReference type="OrthoDB" id="427186at2759"/>
<organism evidence="9 10">
    <name type="scientific">Lentithecium fluviatile CBS 122367</name>
    <dbReference type="NCBI Taxonomy" id="1168545"/>
    <lineage>
        <taxon>Eukaryota</taxon>
        <taxon>Fungi</taxon>
        <taxon>Dikarya</taxon>
        <taxon>Ascomycota</taxon>
        <taxon>Pezizomycotina</taxon>
        <taxon>Dothideomycetes</taxon>
        <taxon>Pleosporomycetidae</taxon>
        <taxon>Pleosporales</taxon>
        <taxon>Massarineae</taxon>
        <taxon>Lentitheciaceae</taxon>
        <taxon>Lentithecium</taxon>
    </lineage>
</organism>
<feature type="domain" description="UCH catalytic" evidence="8">
    <location>
        <begin position="9"/>
        <end position="82"/>
    </location>
</feature>
<dbReference type="SUPFAM" id="SSF54001">
    <property type="entry name" value="Cysteine proteinases"/>
    <property type="match status" value="1"/>
</dbReference>
<name>A0A6G1JJE2_9PLEO</name>
<dbReference type="EMBL" id="MU005570">
    <property type="protein sequence ID" value="KAF2690674.1"/>
    <property type="molecule type" value="Genomic_DNA"/>
</dbReference>
<dbReference type="InterPro" id="IPR036959">
    <property type="entry name" value="Peptidase_C12_UCH_sf"/>
</dbReference>
<accession>A0A6G1JJE2</accession>
<dbReference type="PRINTS" id="PR00707">
    <property type="entry name" value="UBCTHYDRLASE"/>
</dbReference>
<evidence type="ECO:0000256" key="5">
    <source>
        <dbReference type="ARBA" id="ARBA00022801"/>
    </source>
</evidence>
<evidence type="ECO:0000256" key="3">
    <source>
        <dbReference type="ARBA" id="ARBA00022670"/>
    </source>
</evidence>
<evidence type="ECO:0000313" key="10">
    <source>
        <dbReference type="Proteomes" id="UP000799291"/>
    </source>
</evidence>
<dbReference type="Gene3D" id="3.40.532.10">
    <property type="entry name" value="Peptidase C12, ubiquitin carboxyl-terminal hydrolase"/>
    <property type="match status" value="1"/>
</dbReference>
<dbReference type="InterPro" id="IPR038765">
    <property type="entry name" value="Papain-like_cys_pep_sf"/>
</dbReference>
<comment type="caution">
    <text evidence="7">Lacks conserved residue(s) required for the propagation of feature annotation.</text>
</comment>
<keyword evidence="6" id="KW-0788">Thiol protease</keyword>
<sequence length="82" mass="9341">MNDIHYQKHFIPLESNPEVFTKLSHKLGVAEALSFVDIWALDEVEHLPRLALALGLVFPTSNNVNLLKILDNRSTRKLMEMG</sequence>
<evidence type="ECO:0000256" key="1">
    <source>
        <dbReference type="ARBA" id="ARBA00000707"/>
    </source>
</evidence>
<comment type="catalytic activity">
    <reaction evidence="1">
        <text>Thiol-dependent hydrolysis of ester, thioester, amide, peptide and isopeptide bonds formed by the C-terminal Gly of ubiquitin (a 76-residue protein attached to proteins as an intracellular targeting signal).</text>
        <dbReference type="EC" id="3.4.19.12"/>
    </reaction>
</comment>
<evidence type="ECO:0000256" key="4">
    <source>
        <dbReference type="ARBA" id="ARBA00022786"/>
    </source>
</evidence>
<evidence type="ECO:0000256" key="2">
    <source>
        <dbReference type="ARBA" id="ARBA00012759"/>
    </source>
</evidence>
<proteinExistence type="inferred from homology"/>
<keyword evidence="5" id="KW-0378">Hydrolase</keyword>
<evidence type="ECO:0000259" key="8">
    <source>
        <dbReference type="PROSITE" id="PS52048"/>
    </source>
</evidence>
<reference evidence="9" key="1">
    <citation type="journal article" date="2020" name="Stud. Mycol.">
        <title>101 Dothideomycetes genomes: a test case for predicting lifestyles and emergence of pathogens.</title>
        <authorList>
            <person name="Haridas S."/>
            <person name="Albert R."/>
            <person name="Binder M."/>
            <person name="Bloem J."/>
            <person name="Labutti K."/>
            <person name="Salamov A."/>
            <person name="Andreopoulos B."/>
            <person name="Baker S."/>
            <person name="Barry K."/>
            <person name="Bills G."/>
            <person name="Bluhm B."/>
            <person name="Cannon C."/>
            <person name="Castanera R."/>
            <person name="Culley D."/>
            <person name="Daum C."/>
            <person name="Ezra D."/>
            <person name="Gonzalez J."/>
            <person name="Henrissat B."/>
            <person name="Kuo A."/>
            <person name="Liang C."/>
            <person name="Lipzen A."/>
            <person name="Lutzoni F."/>
            <person name="Magnuson J."/>
            <person name="Mondo S."/>
            <person name="Nolan M."/>
            <person name="Ohm R."/>
            <person name="Pangilinan J."/>
            <person name="Park H.-J."/>
            <person name="Ramirez L."/>
            <person name="Alfaro M."/>
            <person name="Sun H."/>
            <person name="Tritt A."/>
            <person name="Yoshinaga Y."/>
            <person name="Zwiers L.-H."/>
            <person name="Turgeon B."/>
            <person name="Goodwin S."/>
            <person name="Spatafora J."/>
            <person name="Crous P."/>
            <person name="Grigoriev I."/>
        </authorList>
    </citation>
    <scope>NUCLEOTIDE SEQUENCE</scope>
    <source>
        <strain evidence="9">CBS 122367</strain>
    </source>
</reference>
<comment type="similarity">
    <text evidence="7">Belongs to the peptidase C12 family.</text>
</comment>
<evidence type="ECO:0000256" key="7">
    <source>
        <dbReference type="PROSITE-ProRule" id="PRU01393"/>
    </source>
</evidence>
<dbReference type="InterPro" id="IPR001578">
    <property type="entry name" value="Peptidase_C12_UCH"/>
</dbReference>
<dbReference type="GO" id="GO:0004843">
    <property type="term" value="F:cysteine-type deubiquitinase activity"/>
    <property type="evidence" value="ECO:0007669"/>
    <property type="project" value="UniProtKB-EC"/>
</dbReference>
<keyword evidence="10" id="KW-1185">Reference proteome</keyword>
<dbReference type="Proteomes" id="UP000799291">
    <property type="component" value="Unassembled WGS sequence"/>
</dbReference>
<keyword evidence="4" id="KW-0833">Ubl conjugation pathway</keyword>
<dbReference type="Pfam" id="PF01088">
    <property type="entry name" value="Peptidase_C12"/>
    <property type="match status" value="1"/>
</dbReference>
<keyword evidence="3" id="KW-0645">Protease</keyword>
<evidence type="ECO:0000256" key="6">
    <source>
        <dbReference type="ARBA" id="ARBA00022807"/>
    </source>
</evidence>